<feature type="transmembrane region" description="Helical" evidence="7">
    <location>
        <begin position="171"/>
        <end position="193"/>
    </location>
</feature>
<feature type="transmembrane region" description="Helical" evidence="7">
    <location>
        <begin position="322"/>
        <end position="348"/>
    </location>
</feature>
<dbReference type="AlphaFoldDB" id="A0A2R8AZS8"/>
<keyword evidence="5 7" id="KW-1133">Transmembrane helix</keyword>
<feature type="transmembrane region" description="Helical" evidence="7">
    <location>
        <begin position="397"/>
        <end position="422"/>
    </location>
</feature>
<feature type="transmembrane region" description="Helical" evidence="7">
    <location>
        <begin position="48"/>
        <end position="70"/>
    </location>
</feature>
<evidence type="ECO:0000256" key="4">
    <source>
        <dbReference type="ARBA" id="ARBA00022692"/>
    </source>
</evidence>
<evidence type="ECO:0000313" key="9">
    <source>
        <dbReference type="EMBL" id="SPF81523.1"/>
    </source>
</evidence>
<reference evidence="10" key="1">
    <citation type="submission" date="2018-03" db="EMBL/GenBank/DDBJ databases">
        <authorList>
            <person name="Rodrigo-Torres L."/>
            <person name="Arahal R. D."/>
            <person name="Lucena T."/>
        </authorList>
    </citation>
    <scope>NUCLEOTIDE SEQUENCE [LARGE SCALE GENOMIC DNA]</scope>
    <source>
        <strain evidence="10">CECT 8871</strain>
    </source>
</reference>
<dbReference type="RefSeq" id="WP_108887306.1">
    <property type="nucleotide sequence ID" value="NZ_OMOJ01000010.1"/>
</dbReference>
<dbReference type="InterPro" id="IPR010656">
    <property type="entry name" value="DctM"/>
</dbReference>
<evidence type="ECO:0000256" key="6">
    <source>
        <dbReference type="ARBA" id="ARBA00023136"/>
    </source>
</evidence>
<dbReference type="GO" id="GO:0005886">
    <property type="term" value="C:plasma membrane"/>
    <property type="evidence" value="ECO:0007669"/>
    <property type="project" value="UniProtKB-SubCell"/>
</dbReference>
<dbReference type="NCBIfam" id="TIGR00786">
    <property type="entry name" value="dctM"/>
    <property type="match status" value="1"/>
</dbReference>
<feature type="transmembrane region" description="Helical" evidence="7">
    <location>
        <begin position="278"/>
        <end position="302"/>
    </location>
</feature>
<feature type="domain" description="TRAP C4-dicarboxylate transport system permease DctM subunit" evidence="8">
    <location>
        <begin position="9"/>
        <end position="417"/>
    </location>
</feature>
<keyword evidence="3 7" id="KW-0997">Cell inner membrane</keyword>
<keyword evidence="7" id="KW-0813">Transport</keyword>
<comment type="subunit">
    <text evidence="7">The complex comprises the extracytoplasmic solute receptor protein and the two transmembrane proteins.</text>
</comment>
<dbReference type="GO" id="GO:0022857">
    <property type="term" value="F:transmembrane transporter activity"/>
    <property type="evidence" value="ECO:0007669"/>
    <property type="project" value="UniProtKB-UniRule"/>
</dbReference>
<comment type="function">
    <text evidence="7">Part of the tripartite ATP-independent periplasmic (TRAP) transport system.</text>
</comment>
<feature type="transmembrane region" description="Helical" evidence="7">
    <location>
        <begin position="90"/>
        <end position="114"/>
    </location>
</feature>
<proteinExistence type="inferred from homology"/>
<keyword evidence="2" id="KW-1003">Cell membrane</keyword>
<evidence type="ECO:0000256" key="3">
    <source>
        <dbReference type="ARBA" id="ARBA00022519"/>
    </source>
</evidence>
<name>A0A2R8AZS8_9RHOB</name>
<keyword evidence="4 7" id="KW-0812">Transmembrane</keyword>
<feature type="transmembrane region" description="Helical" evidence="7">
    <location>
        <begin position="237"/>
        <end position="257"/>
    </location>
</feature>
<evidence type="ECO:0000256" key="5">
    <source>
        <dbReference type="ARBA" id="ARBA00022989"/>
    </source>
</evidence>
<accession>A0A2R8AZS8</accession>
<dbReference type="Pfam" id="PF06808">
    <property type="entry name" value="DctM"/>
    <property type="match status" value="1"/>
</dbReference>
<keyword evidence="6 7" id="KW-0472">Membrane</keyword>
<feature type="transmembrane region" description="Helical" evidence="7">
    <location>
        <begin position="360"/>
        <end position="385"/>
    </location>
</feature>
<comment type="similarity">
    <text evidence="7">Belongs to the TRAP transporter large permease family.</text>
</comment>
<gene>
    <name evidence="9" type="primary">siaM_2</name>
    <name evidence="9" type="ORF">PRI8871_03347</name>
</gene>
<dbReference type="PIRSF" id="PIRSF006066">
    <property type="entry name" value="HI0050"/>
    <property type="match status" value="1"/>
</dbReference>
<dbReference type="Proteomes" id="UP000244904">
    <property type="component" value="Unassembled WGS sequence"/>
</dbReference>
<feature type="transmembrane region" description="Helical" evidence="7">
    <location>
        <begin position="213"/>
        <end position="231"/>
    </location>
</feature>
<protein>
    <recommendedName>
        <fullName evidence="7">TRAP transporter large permease protein</fullName>
    </recommendedName>
</protein>
<evidence type="ECO:0000313" key="10">
    <source>
        <dbReference type="Proteomes" id="UP000244904"/>
    </source>
</evidence>
<dbReference type="EMBL" id="OMOJ01000010">
    <property type="protein sequence ID" value="SPF81523.1"/>
    <property type="molecule type" value="Genomic_DNA"/>
</dbReference>
<keyword evidence="10" id="KW-1185">Reference proteome</keyword>
<evidence type="ECO:0000259" key="8">
    <source>
        <dbReference type="Pfam" id="PF06808"/>
    </source>
</evidence>
<organism evidence="9 10">
    <name type="scientific">Pseudoprimorskyibacter insulae</name>
    <dbReference type="NCBI Taxonomy" id="1695997"/>
    <lineage>
        <taxon>Bacteria</taxon>
        <taxon>Pseudomonadati</taxon>
        <taxon>Pseudomonadota</taxon>
        <taxon>Alphaproteobacteria</taxon>
        <taxon>Rhodobacterales</taxon>
        <taxon>Paracoccaceae</taxon>
        <taxon>Pseudoprimorskyibacter</taxon>
    </lineage>
</organism>
<feature type="transmembrane region" description="Helical" evidence="7">
    <location>
        <begin position="135"/>
        <end position="159"/>
    </location>
</feature>
<evidence type="ECO:0000256" key="7">
    <source>
        <dbReference type="RuleBase" id="RU369079"/>
    </source>
</evidence>
<dbReference type="InterPro" id="IPR004681">
    <property type="entry name" value="TRAP_DctM"/>
</dbReference>
<sequence length="423" mass="44596">MDSIAILLGSTFVLMLLALPIAFAVIAGSIITLLYIGGINLMAIPQNLFSGLDSFSLLAIPFFVLAGSLMTSGGITERLLALANALLGRFRGGLAMSAVLSSALFAGISGSAVADTSALGRILIPSMIRSGYAPNFSAGLLAAANVMAPIIPPSIPFIVVATLTHQSIGTLFLAGVIPGLFYMAAMIFLAWWLSRKRGYPVQEPASGREILMALRDAFFALALPIFVLVGIRSGVFNITECAVVAALYALLVGTFVYRRITLRVLVDAFASAARTTAVIMIVVAAARLFSWVLAYLGIPGLISDFALENFSDPLMFLLAMNLLLLVVGMFIETNAAIVMLVPVLYPIALKLGVDPTHFSVLVVVNLCIGLITPPAGLCLNIATILAKTDLEDGVKGVLPFLALAIGILAILTFFPGLFLWFVA</sequence>
<feature type="transmembrane region" description="Helical" evidence="7">
    <location>
        <begin position="12"/>
        <end position="36"/>
    </location>
</feature>
<evidence type="ECO:0000256" key="2">
    <source>
        <dbReference type="ARBA" id="ARBA00022475"/>
    </source>
</evidence>
<evidence type="ECO:0000256" key="1">
    <source>
        <dbReference type="ARBA" id="ARBA00004429"/>
    </source>
</evidence>
<dbReference type="OrthoDB" id="9790209at2"/>
<dbReference type="PANTHER" id="PTHR33362">
    <property type="entry name" value="SIALIC ACID TRAP TRANSPORTER PERMEASE PROTEIN SIAT-RELATED"/>
    <property type="match status" value="1"/>
</dbReference>
<comment type="subcellular location">
    <subcellularLocation>
        <location evidence="1 7">Cell inner membrane</location>
        <topology evidence="1 7">Multi-pass membrane protein</topology>
    </subcellularLocation>
</comment>